<sequence>MKLNTDEEHIQSWIMRMNESDTLNLEVDLTPEGVRRCRSDLWLTWLVDLREDGSGKICTKMSAPYVPLIRSNKTRTIA</sequence>
<evidence type="ECO:0000313" key="2">
    <source>
        <dbReference type="Proteomes" id="UP000658225"/>
    </source>
</evidence>
<dbReference type="EMBL" id="JADBEL010000021">
    <property type="protein sequence ID" value="MBE1556079.1"/>
    <property type="molecule type" value="Genomic_DNA"/>
</dbReference>
<dbReference type="AlphaFoldDB" id="A0A927R7K3"/>
<reference evidence="1" key="1">
    <citation type="submission" date="2020-10" db="EMBL/GenBank/DDBJ databases">
        <title>Genomic Encyclopedia of Type Strains, Phase IV (KMG-IV): sequencing the most valuable type-strain genomes for metagenomic binning, comparative biology and taxonomic classification.</title>
        <authorList>
            <person name="Goeker M."/>
        </authorList>
    </citation>
    <scope>NUCLEOTIDE SEQUENCE</scope>
    <source>
        <strain evidence="1">DSM 13886</strain>
    </source>
</reference>
<protein>
    <submittedName>
        <fullName evidence="1">Uncharacterized protein</fullName>
    </submittedName>
</protein>
<proteinExistence type="predicted"/>
<keyword evidence="2" id="KW-1185">Reference proteome</keyword>
<comment type="caution">
    <text evidence="1">The sequence shown here is derived from an EMBL/GenBank/DDBJ whole genome shotgun (WGS) entry which is preliminary data.</text>
</comment>
<dbReference type="RefSeq" id="WP_192599753.1">
    <property type="nucleotide sequence ID" value="NZ_JADBEL010000021.1"/>
</dbReference>
<organism evidence="1 2">
    <name type="scientific">Sporosarcina limicola</name>
    <dbReference type="NCBI Taxonomy" id="34101"/>
    <lineage>
        <taxon>Bacteria</taxon>
        <taxon>Bacillati</taxon>
        <taxon>Bacillota</taxon>
        <taxon>Bacilli</taxon>
        <taxon>Bacillales</taxon>
        <taxon>Caryophanaceae</taxon>
        <taxon>Sporosarcina</taxon>
    </lineage>
</organism>
<name>A0A927R7K3_9BACL</name>
<dbReference type="Proteomes" id="UP000658225">
    <property type="component" value="Unassembled WGS sequence"/>
</dbReference>
<evidence type="ECO:0000313" key="1">
    <source>
        <dbReference type="EMBL" id="MBE1556079.1"/>
    </source>
</evidence>
<gene>
    <name evidence="1" type="ORF">H4683_003200</name>
</gene>
<accession>A0A927R7K3</accession>